<dbReference type="AlphaFoldDB" id="A0A4Y2R003"/>
<evidence type="ECO:0000256" key="1">
    <source>
        <dbReference type="SAM" id="MobiDB-lite"/>
    </source>
</evidence>
<evidence type="ECO:0000313" key="2">
    <source>
        <dbReference type="EMBL" id="GBN68719.1"/>
    </source>
</evidence>
<name>A0A4Y2R003_ARAVE</name>
<reference evidence="2 3" key="1">
    <citation type="journal article" date="2019" name="Sci. Rep.">
        <title>Orb-weaving spider Araneus ventricosus genome elucidates the spidroin gene catalogue.</title>
        <authorList>
            <person name="Kono N."/>
            <person name="Nakamura H."/>
            <person name="Ohtoshi R."/>
            <person name="Moran D.A.P."/>
            <person name="Shinohara A."/>
            <person name="Yoshida Y."/>
            <person name="Fujiwara M."/>
            <person name="Mori M."/>
            <person name="Tomita M."/>
            <person name="Arakawa K."/>
        </authorList>
    </citation>
    <scope>NUCLEOTIDE SEQUENCE [LARGE SCALE GENOMIC DNA]</scope>
</reference>
<sequence>MINKTQKTKGTRAESEEREKLKNDVSGISSRDDGSQFLIQPLNPQRFQADLLGRAHQLLGEVYVAFGRSLLMAVRRTKSISQQVQRKDQNSPVLSISSRQMINATILKQKRDRLSIHAESAPVQNERNRFR</sequence>
<gene>
    <name evidence="2" type="ORF">AVEN_174319_1</name>
</gene>
<comment type="caution">
    <text evidence="2">The sequence shown here is derived from an EMBL/GenBank/DDBJ whole genome shotgun (WGS) entry which is preliminary data.</text>
</comment>
<dbReference type="EMBL" id="BGPR01015304">
    <property type="protein sequence ID" value="GBN68719.1"/>
    <property type="molecule type" value="Genomic_DNA"/>
</dbReference>
<keyword evidence="3" id="KW-1185">Reference proteome</keyword>
<evidence type="ECO:0000313" key="3">
    <source>
        <dbReference type="Proteomes" id="UP000499080"/>
    </source>
</evidence>
<protein>
    <submittedName>
        <fullName evidence="2">Uncharacterized protein</fullName>
    </submittedName>
</protein>
<organism evidence="2 3">
    <name type="scientific">Araneus ventricosus</name>
    <name type="common">Orbweaver spider</name>
    <name type="synonym">Epeira ventricosa</name>
    <dbReference type="NCBI Taxonomy" id="182803"/>
    <lineage>
        <taxon>Eukaryota</taxon>
        <taxon>Metazoa</taxon>
        <taxon>Ecdysozoa</taxon>
        <taxon>Arthropoda</taxon>
        <taxon>Chelicerata</taxon>
        <taxon>Arachnida</taxon>
        <taxon>Araneae</taxon>
        <taxon>Araneomorphae</taxon>
        <taxon>Entelegynae</taxon>
        <taxon>Araneoidea</taxon>
        <taxon>Araneidae</taxon>
        <taxon>Araneus</taxon>
    </lineage>
</organism>
<dbReference type="Proteomes" id="UP000499080">
    <property type="component" value="Unassembled WGS sequence"/>
</dbReference>
<feature type="region of interest" description="Disordered" evidence="1">
    <location>
        <begin position="1"/>
        <end position="34"/>
    </location>
</feature>
<proteinExistence type="predicted"/>
<feature type="compositionally biased region" description="Basic residues" evidence="1">
    <location>
        <begin position="1"/>
        <end position="10"/>
    </location>
</feature>
<accession>A0A4Y2R003</accession>
<feature type="compositionally biased region" description="Basic and acidic residues" evidence="1">
    <location>
        <begin position="11"/>
        <end position="23"/>
    </location>
</feature>